<dbReference type="Gene3D" id="1.25.40.390">
    <property type="match status" value="1"/>
</dbReference>
<keyword evidence="5" id="KW-0998">Cell outer membrane</keyword>
<feature type="domain" description="RagB/SusD" evidence="7">
    <location>
        <begin position="396"/>
        <end position="522"/>
    </location>
</feature>
<reference evidence="9 10" key="1">
    <citation type="submission" date="2013-04" db="EMBL/GenBank/DDBJ databases">
        <title>The Genome Sequence of Parabacteroides gordonii DSM 23371.</title>
        <authorList>
            <consortium name="The Broad Institute Genomics Platform"/>
            <person name="Earl A."/>
            <person name="Ward D."/>
            <person name="Feldgarden M."/>
            <person name="Gevers D."/>
            <person name="Martens E."/>
            <person name="Sakamoto M."/>
            <person name="Benno Y."/>
            <person name="Suzuki N."/>
            <person name="Matsunaga N."/>
            <person name="Koshihara K."/>
            <person name="Seki M."/>
            <person name="Komiya H."/>
            <person name="Walker B."/>
            <person name="Young S."/>
            <person name="Zeng Q."/>
            <person name="Gargeya S."/>
            <person name="Fitzgerald M."/>
            <person name="Haas B."/>
            <person name="Abouelleil A."/>
            <person name="Allen A.W."/>
            <person name="Alvarado L."/>
            <person name="Arachchi H.M."/>
            <person name="Berlin A.M."/>
            <person name="Chapman S.B."/>
            <person name="Gainer-Dewar J."/>
            <person name="Goldberg J."/>
            <person name="Griggs A."/>
            <person name="Gujja S."/>
            <person name="Hansen M."/>
            <person name="Howarth C."/>
            <person name="Imamovic A."/>
            <person name="Ireland A."/>
            <person name="Larimer J."/>
            <person name="McCowan C."/>
            <person name="Murphy C."/>
            <person name="Pearson M."/>
            <person name="Poon T.W."/>
            <person name="Priest M."/>
            <person name="Roberts A."/>
            <person name="Saif S."/>
            <person name="Shea T."/>
            <person name="Sisk P."/>
            <person name="Sykes S."/>
            <person name="Wortman J."/>
            <person name="Nusbaum C."/>
            <person name="Birren B."/>
        </authorList>
    </citation>
    <scope>NUCLEOTIDE SEQUENCE [LARGE SCALE GENOMIC DNA]</scope>
    <source>
        <strain evidence="9 10">MS-1</strain>
    </source>
</reference>
<dbReference type="InterPro" id="IPR011990">
    <property type="entry name" value="TPR-like_helical_dom_sf"/>
</dbReference>
<evidence type="ECO:0000256" key="4">
    <source>
        <dbReference type="ARBA" id="ARBA00023136"/>
    </source>
</evidence>
<dbReference type="CDD" id="cd08977">
    <property type="entry name" value="SusD"/>
    <property type="match status" value="1"/>
</dbReference>
<feature type="signal peptide" evidence="6">
    <location>
        <begin position="1"/>
        <end position="24"/>
    </location>
</feature>
<feature type="chain" id="PRO_5002489517" description="RagB/SusD domain-containing protein" evidence="6">
    <location>
        <begin position="25"/>
        <end position="525"/>
    </location>
</feature>
<evidence type="ECO:0000259" key="7">
    <source>
        <dbReference type="Pfam" id="PF07980"/>
    </source>
</evidence>
<dbReference type="EMBL" id="AQHW01000015">
    <property type="protein sequence ID" value="KKB54984.1"/>
    <property type="molecule type" value="Genomic_DNA"/>
</dbReference>
<name>A0A0F5JB24_9BACT</name>
<evidence type="ECO:0000256" key="5">
    <source>
        <dbReference type="ARBA" id="ARBA00023237"/>
    </source>
</evidence>
<comment type="caution">
    <text evidence="9">The sequence shown here is derived from an EMBL/GenBank/DDBJ whole genome shotgun (WGS) entry which is preliminary data.</text>
</comment>
<gene>
    <name evidence="9" type="ORF">HMPREF1536_02437</name>
</gene>
<keyword evidence="3 6" id="KW-0732">Signal</keyword>
<feature type="domain" description="SusD-like N-terminal" evidence="8">
    <location>
        <begin position="49"/>
        <end position="225"/>
    </location>
</feature>
<comment type="subcellular location">
    <subcellularLocation>
        <location evidence="1">Cell outer membrane</location>
    </subcellularLocation>
</comment>
<keyword evidence="4" id="KW-0472">Membrane</keyword>
<evidence type="ECO:0000256" key="6">
    <source>
        <dbReference type="SAM" id="SignalP"/>
    </source>
</evidence>
<evidence type="ECO:0000313" key="9">
    <source>
        <dbReference type="EMBL" id="KKB54984.1"/>
    </source>
</evidence>
<dbReference type="Pfam" id="PF07980">
    <property type="entry name" value="SusD_RagB"/>
    <property type="match status" value="1"/>
</dbReference>
<evidence type="ECO:0000256" key="3">
    <source>
        <dbReference type="ARBA" id="ARBA00022729"/>
    </source>
</evidence>
<dbReference type="PATRIC" id="fig|1203610.3.peg.2502"/>
<keyword evidence="10" id="KW-1185">Reference proteome</keyword>
<dbReference type="RefSeq" id="WP_028729966.1">
    <property type="nucleotide sequence ID" value="NZ_KE386764.1"/>
</dbReference>
<evidence type="ECO:0000256" key="2">
    <source>
        <dbReference type="ARBA" id="ARBA00006275"/>
    </source>
</evidence>
<protein>
    <recommendedName>
        <fullName evidence="11">RagB/SusD domain-containing protein</fullName>
    </recommendedName>
</protein>
<dbReference type="GO" id="GO:0009279">
    <property type="term" value="C:cell outer membrane"/>
    <property type="evidence" value="ECO:0007669"/>
    <property type="project" value="UniProtKB-SubCell"/>
</dbReference>
<dbReference type="Pfam" id="PF14322">
    <property type="entry name" value="SusD-like_3"/>
    <property type="match status" value="1"/>
</dbReference>
<evidence type="ECO:0000256" key="1">
    <source>
        <dbReference type="ARBA" id="ARBA00004442"/>
    </source>
</evidence>
<dbReference type="HOGENOM" id="CLU_015553_1_2_10"/>
<dbReference type="STRING" id="1203610.HMPREF1536_02437"/>
<comment type="similarity">
    <text evidence="2">Belongs to the SusD family.</text>
</comment>
<evidence type="ECO:0008006" key="11">
    <source>
        <dbReference type="Google" id="ProtNLM"/>
    </source>
</evidence>
<dbReference type="SUPFAM" id="SSF48452">
    <property type="entry name" value="TPR-like"/>
    <property type="match status" value="1"/>
</dbReference>
<accession>A0A0F5JB24</accession>
<evidence type="ECO:0000313" key="10">
    <source>
        <dbReference type="Proteomes" id="UP000033035"/>
    </source>
</evidence>
<dbReference type="InterPro" id="IPR012944">
    <property type="entry name" value="SusD_RagB_dom"/>
</dbReference>
<organism evidence="9 10">
    <name type="scientific">Parabacteroides gordonii MS-1 = DSM 23371</name>
    <dbReference type="NCBI Taxonomy" id="1203610"/>
    <lineage>
        <taxon>Bacteria</taxon>
        <taxon>Pseudomonadati</taxon>
        <taxon>Bacteroidota</taxon>
        <taxon>Bacteroidia</taxon>
        <taxon>Bacteroidales</taxon>
        <taxon>Tannerellaceae</taxon>
        <taxon>Parabacteroides</taxon>
    </lineage>
</organism>
<dbReference type="InterPro" id="IPR033985">
    <property type="entry name" value="SusD-like_N"/>
</dbReference>
<evidence type="ECO:0000259" key="8">
    <source>
        <dbReference type="Pfam" id="PF14322"/>
    </source>
</evidence>
<dbReference type="AlphaFoldDB" id="A0A0F5JB24"/>
<sequence>MKKKSLIISLAGATLLLCSMPSCMDLGETVYDKVQADHFGKNEAEIASIVGPVYRSLNQYVPYNFMALSECSGDMAIVPTRKGGDWYDGGQYRELHMHSWTANTNQIKNCWSMATKSISTCNLVYSIVESNTFISDELKQRTLAEIRGVRAIWFYIMMDNWGNIPLITDFKDTSLPTVTPRKEVYNFILKELTEIKDVLREDVSTASYGKFTKGAAYALLAKMYLNAEAWGVDVPRWQEAADACDVVMKLGYTLESDWKANFASNNESSMETIFPICFSANDQDLNGTDYRNRLFAWTLHYKDNLVLGLKVTGDNGVCGQPDYVKLFDDADIRKNGSFLLGEMIDPATGKVIITAHDRPLIHTADVTIIPGTERDGTAWGDVNQEDGGRAIKWPFDKSTVDGIENDFALFRLADIYLMKAECLVRMDKDNGEATRLVNEIRQRGFENSEHNYASVTLDEIALERKLELAWECYSRQDCIRFGTFQNARFLKPETKGEDYRNLFPIPQDAWQTNQNLKQNPGYPAF</sequence>
<proteinExistence type="inferred from homology"/>
<dbReference type="Proteomes" id="UP000033035">
    <property type="component" value="Unassembled WGS sequence"/>
</dbReference>